<dbReference type="Gene3D" id="3.30.200.20">
    <property type="entry name" value="Phosphorylase Kinase, domain 1"/>
    <property type="match status" value="1"/>
</dbReference>
<dbReference type="CDD" id="cd05117">
    <property type="entry name" value="STKc_CAMK"/>
    <property type="match status" value="1"/>
</dbReference>
<dbReference type="SUPFAM" id="SSF47473">
    <property type="entry name" value="EF-hand"/>
    <property type="match status" value="1"/>
</dbReference>
<dbReference type="GO" id="GO:0005509">
    <property type="term" value="F:calcium ion binding"/>
    <property type="evidence" value="ECO:0007669"/>
    <property type="project" value="InterPro"/>
</dbReference>
<dbReference type="Pfam" id="PF13499">
    <property type="entry name" value="EF-hand_7"/>
    <property type="match status" value="2"/>
</dbReference>
<dbReference type="InterPro" id="IPR011009">
    <property type="entry name" value="Kinase-like_dom_sf"/>
</dbReference>
<evidence type="ECO:0000256" key="2">
    <source>
        <dbReference type="ARBA" id="ARBA00022679"/>
    </source>
</evidence>
<evidence type="ECO:0008006" key="12">
    <source>
        <dbReference type="Google" id="ProtNLM"/>
    </source>
</evidence>
<accession>A0A8J5XLY0</accession>
<dbReference type="PROSITE" id="PS50222">
    <property type="entry name" value="EF_HAND_2"/>
    <property type="match status" value="3"/>
</dbReference>
<sequence>MPWVPCGSSASVQDRDERPRGTPRFHPKLLRAYDIPAKPVGEGGFGVVYVGKHLKTGQKHAIKVIGASAESADVVAHEVAIMQALAKKRSPHIVRILGYEKDTWQHYLVLQACEGGELFDRIADHVFTEEEAASAVEHILRGLKACHEAGICHRDMKPENVLYSTRAIDSPLLLTDFGLSCRFKPGKKSITDWCGTTPYMAPEVFICSKERTAYSSECDLWSTGVLVYILLTGYMPFDGPERTIEANVRAGKYSMSASVMGSISERAKQFLTGLLTVDPDKRLTAASALTHAWIAGRNQRVAKPVNEEVVARLKQFAKRSRLEKKLRFVIAQHLTLSEIGQLKADFAALDSDHTGKLSHQEVQQFLAASKEQPKYSDIAEIISSLDADADGQIDITEFTAAALDVRLLLDDEKLRAVFQHMDMNHDGSLAMAELMAQLDGDPIVYDLMAEGDGNKDGKLSLDEFRALMKNRMRQAKSVVGATPGSTAAGASS</sequence>
<dbReference type="InterPro" id="IPR018247">
    <property type="entry name" value="EF_Hand_1_Ca_BS"/>
</dbReference>
<evidence type="ECO:0000256" key="7">
    <source>
        <dbReference type="SAM" id="MobiDB-lite"/>
    </source>
</evidence>
<feature type="domain" description="EF-hand" evidence="9">
    <location>
        <begin position="337"/>
        <end position="372"/>
    </location>
</feature>
<feature type="region of interest" description="Disordered" evidence="7">
    <location>
        <begin position="1"/>
        <end position="25"/>
    </location>
</feature>
<evidence type="ECO:0000256" key="1">
    <source>
        <dbReference type="ARBA" id="ARBA00022527"/>
    </source>
</evidence>
<organism evidence="10 11">
    <name type="scientific">Diacronema lutheri</name>
    <name type="common">Unicellular marine alga</name>
    <name type="synonym">Monochrysis lutheri</name>
    <dbReference type="NCBI Taxonomy" id="2081491"/>
    <lineage>
        <taxon>Eukaryota</taxon>
        <taxon>Haptista</taxon>
        <taxon>Haptophyta</taxon>
        <taxon>Pavlovophyceae</taxon>
        <taxon>Pavlovales</taxon>
        <taxon>Pavlovaceae</taxon>
        <taxon>Diacronema</taxon>
    </lineage>
</organism>
<gene>
    <name evidence="10" type="ORF">KFE25_012498</name>
</gene>
<dbReference type="SMART" id="SM00054">
    <property type="entry name" value="EFh"/>
    <property type="match status" value="4"/>
</dbReference>
<dbReference type="InterPro" id="IPR002048">
    <property type="entry name" value="EF_hand_dom"/>
</dbReference>
<dbReference type="OrthoDB" id="40902at2759"/>
<keyword evidence="1" id="KW-0723">Serine/threonine-protein kinase</keyword>
<protein>
    <recommendedName>
        <fullName evidence="12">Calmodulin</fullName>
    </recommendedName>
</protein>
<dbReference type="PROSITE" id="PS00018">
    <property type="entry name" value="EF_HAND_1"/>
    <property type="match status" value="3"/>
</dbReference>
<dbReference type="InterPro" id="IPR008271">
    <property type="entry name" value="Ser/Thr_kinase_AS"/>
</dbReference>
<feature type="domain" description="EF-hand" evidence="9">
    <location>
        <begin position="373"/>
        <end position="408"/>
    </location>
</feature>
<reference evidence="10" key="1">
    <citation type="submission" date="2021-05" db="EMBL/GenBank/DDBJ databases">
        <title>The genome of the haptophyte Pavlova lutheri (Diacronema luteri, Pavlovales) - a model for lipid biosynthesis in eukaryotic algae.</title>
        <authorList>
            <person name="Hulatt C.J."/>
            <person name="Posewitz M.C."/>
        </authorList>
    </citation>
    <scope>NUCLEOTIDE SEQUENCE</scope>
    <source>
        <strain evidence="10">NIVA-4/92</strain>
    </source>
</reference>
<dbReference type="GO" id="GO:0004674">
    <property type="term" value="F:protein serine/threonine kinase activity"/>
    <property type="evidence" value="ECO:0007669"/>
    <property type="project" value="UniProtKB-KW"/>
</dbReference>
<keyword evidence="11" id="KW-1185">Reference proteome</keyword>
<keyword evidence="6" id="KW-0067">ATP-binding</keyword>
<dbReference type="Proteomes" id="UP000751190">
    <property type="component" value="Unassembled WGS sequence"/>
</dbReference>
<proteinExistence type="predicted"/>
<evidence type="ECO:0000259" key="9">
    <source>
        <dbReference type="PROSITE" id="PS50222"/>
    </source>
</evidence>
<evidence type="ECO:0000313" key="10">
    <source>
        <dbReference type="EMBL" id="KAG8465135.1"/>
    </source>
</evidence>
<keyword evidence="2" id="KW-0808">Transferase</keyword>
<dbReference type="InterPro" id="IPR000719">
    <property type="entry name" value="Prot_kinase_dom"/>
</dbReference>
<dbReference type="SMART" id="SM00220">
    <property type="entry name" value="S_TKc"/>
    <property type="match status" value="1"/>
</dbReference>
<evidence type="ECO:0000256" key="6">
    <source>
        <dbReference type="ARBA" id="ARBA00022840"/>
    </source>
</evidence>
<dbReference type="InterPro" id="IPR011992">
    <property type="entry name" value="EF-hand-dom_pair"/>
</dbReference>
<dbReference type="Gene3D" id="1.10.238.10">
    <property type="entry name" value="EF-hand"/>
    <property type="match status" value="1"/>
</dbReference>
<keyword evidence="5" id="KW-0106">Calcium</keyword>
<dbReference type="InterPro" id="IPR050205">
    <property type="entry name" value="CDPK_Ser/Thr_kinases"/>
</dbReference>
<dbReference type="Pfam" id="PF00069">
    <property type="entry name" value="Pkinase"/>
    <property type="match status" value="1"/>
</dbReference>
<evidence type="ECO:0000256" key="5">
    <source>
        <dbReference type="ARBA" id="ARBA00022837"/>
    </source>
</evidence>
<comment type="caution">
    <text evidence="10">The sequence shown here is derived from an EMBL/GenBank/DDBJ whole genome shotgun (WGS) entry which is preliminary data.</text>
</comment>
<dbReference type="OMA" id="PFMGANE"/>
<dbReference type="FunFam" id="1.10.510.10:FF:000571">
    <property type="entry name" value="Maternal embryonic leucine zipper kinase"/>
    <property type="match status" value="1"/>
</dbReference>
<evidence type="ECO:0000313" key="11">
    <source>
        <dbReference type="Proteomes" id="UP000751190"/>
    </source>
</evidence>
<dbReference type="PROSITE" id="PS00108">
    <property type="entry name" value="PROTEIN_KINASE_ST"/>
    <property type="match status" value="1"/>
</dbReference>
<evidence type="ECO:0000256" key="4">
    <source>
        <dbReference type="ARBA" id="ARBA00022777"/>
    </source>
</evidence>
<evidence type="ECO:0000259" key="8">
    <source>
        <dbReference type="PROSITE" id="PS50011"/>
    </source>
</evidence>
<dbReference type="PROSITE" id="PS50011">
    <property type="entry name" value="PROTEIN_KINASE_DOM"/>
    <property type="match status" value="1"/>
</dbReference>
<feature type="domain" description="EF-hand" evidence="9">
    <location>
        <begin position="439"/>
        <end position="474"/>
    </location>
</feature>
<name>A0A8J5XLY0_DIALT</name>
<dbReference type="PANTHER" id="PTHR24349">
    <property type="entry name" value="SERINE/THREONINE-PROTEIN KINASE"/>
    <property type="match status" value="1"/>
</dbReference>
<dbReference type="GO" id="GO:0005524">
    <property type="term" value="F:ATP binding"/>
    <property type="evidence" value="ECO:0007669"/>
    <property type="project" value="UniProtKB-KW"/>
</dbReference>
<feature type="domain" description="Protein kinase" evidence="8">
    <location>
        <begin position="34"/>
        <end position="294"/>
    </location>
</feature>
<evidence type="ECO:0000256" key="3">
    <source>
        <dbReference type="ARBA" id="ARBA00022741"/>
    </source>
</evidence>
<keyword evidence="3" id="KW-0547">Nucleotide-binding</keyword>
<dbReference type="EMBL" id="JAGTXO010000011">
    <property type="protein sequence ID" value="KAG8465135.1"/>
    <property type="molecule type" value="Genomic_DNA"/>
</dbReference>
<keyword evidence="4" id="KW-0418">Kinase</keyword>
<dbReference type="AlphaFoldDB" id="A0A8J5XLY0"/>
<dbReference type="SUPFAM" id="SSF56112">
    <property type="entry name" value="Protein kinase-like (PK-like)"/>
    <property type="match status" value="1"/>
</dbReference>
<dbReference type="Gene3D" id="1.10.510.10">
    <property type="entry name" value="Transferase(Phosphotransferase) domain 1"/>
    <property type="match status" value="1"/>
</dbReference>